<feature type="transmembrane region" description="Helical" evidence="1">
    <location>
        <begin position="80"/>
        <end position="103"/>
    </location>
</feature>
<evidence type="ECO:0000313" key="3">
    <source>
        <dbReference type="Proteomes" id="UP000481621"/>
    </source>
</evidence>
<dbReference type="Proteomes" id="UP000481621">
    <property type="component" value="Unassembled WGS sequence"/>
</dbReference>
<dbReference type="RefSeq" id="WP_163249996.1">
    <property type="nucleotide sequence ID" value="NZ_JAAIUV010000001.1"/>
</dbReference>
<dbReference type="AlphaFoldDB" id="A0A6B3TNT0"/>
<sequence>MNYFIRFVLAILLTSLSYFLGSHLMNHALSLFQAFIIGISVVSLGSITEAIGAPIWLIVALPFPIGMTLLYLFLDQPFLTWLFTYLIILGLYCIIHMIMSYFFKFHSLIPAWKLSK</sequence>
<name>A0A6B3TNT0_9BACI</name>
<gene>
    <name evidence="2" type="ORF">G4Z05_00790</name>
</gene>
<evidence type="ECO:0000313" key="2">
    <source>
        <dbReference type="EMBL" id="NEX77437.1"/>
    </source>
</evidence>
<keyword evidence="1" id="KW-0472">Membrane</keyword>
<evidence type="ECO:0000256" key="1">
    <source>
        <dbReference type="SAM" id="Phobius"/>
    </source>
</evidence>
<organism evidence="2 3">
    <name type="scientific">Neobacillus thermocopriae</name>
    <dbReference type="NCBI Taxonomy" id="1215031"/>
    <lineage>
        <taxon>Bacteria</taxon>
        <taxon>Bacillati</taxon>
        <taxon>Bacillota</taxon>
        <taxon>Bacilli</taxon>
        <taxon>Bacillales</taxon>
        <taxon>Bacillaceae</taxon>
        <taxon>Neobacillus</taxon>
    </lineage>
</organism>
<feature type="transmembrane region" description="Helical" evidence="1">
    <location>
        <begin position="31"/>
        <end position="48"/>
    </location>
</feature>
<feature type="transmembrane region" description="Helical" evidence="1">
    <location>
        <begin position="55"/>
        <end position="74"/>
    </location>
</feature>
<keyword evidence="1" id="KW-1133">Transmembrane helix</keyword>
<comment type="caution">
    <text evidence="2">The sequence shown here is derived from an EMBL/GenBank/DDBJ whole genome shotgun (WGS) entry which is preliminary data.</text>
</comment>
<accession>A0A6B3TNT0</accession>
<protein>
    <submittedName>
        <fullName evidence="2">Uncharacterized protein</fullName>
    </submittedName>
</protein>
<keyword evidence="1" id="KW-0812">Transmembrane</keyword>
<dbReference type="EMBL" id="JAAIUV010000001">
    <property type="protein sequence ID" value="NEX77437.1"/>
    <property type="molecule type" value="Genomic_DNA"/>
</dbReference>
<keyword evidence="3" id="KW-1185">Reference proteome</keyword>
<reference evidence="2" key="1">
    <citation type="submission" date="2020-02" db="EMBL/GenBank/DDBJ databases">
        <title>Bacillus sedimentmangrovi sp. nov., isolated from sediment of the mangrove ecosystem.</title>
        <authorList>
            <person name="Liu G."/>
        </authorList>
    </citation>
    <scope>NUCLEOTIDE SEQUENCE [LARGE SCALE GENOMIC DNA]</scope>
    <source>
        <strain evidence="2">SgZ-7</strain>
    </source>
</reference>
<proteinExistence type="predicted"/>